<dbReference type="GO" id="GO:0015386">
    <property type="term" value="F:potassium:proton antiporter activity"/>
    <property type="evidence" value="ECO:0007669"/>
    <property type="project" value="InterPro"/>
</dbReference>
<feature type="transmembrane region" description="Helical" evidence="9">
    <location>
        <begin position="336"/>
        <end position="358"/>
    </location>
</feature>
<accession>A0AAP0MGP0</accession>
<evidence type="ECO:0000256" key="10">
    <source>
        <dbReference type="SAM" id="SignalP"/>
    </source>
</evidence>
<evidence type="ECO:0000256" key="4">
    <source>
        <dbReference type="ARBA" id="ARBA00022692"/>
    </source>
</evidence>
<feature type="transmembrane region" description="Helical" evidence="9">
    <location>
        <begin position="297"/>
        <end position="316"/>
    </location>
</feature>
<evidence type="ECO:0000313" key="12">
    <source>
        <dbReference type="EMBL" id="KAK9208743.1"/>
    </source>
</evidence>
<evidence type="ECO:0000256" key="3">
    <source>
        <dbReference type="ARBA" id="ARBA00022449"/>
    </source>
</evidence>
<keyword evidence="2" id="KW-0813">Transport</keyword>
<dbReference type="EMBL" id="JBCGBO010000004">
    <property type="protein sequence ID" value="KAK9208743.1"/>
    <property type="molecule type" value="Genomic_DNA"/>
</dbReference>
<keyword evidence="3" id="KW-0050">Antiport</keyword>
<evidence type="ECO:0000259" key="11">
    <source>
        <dbReference type="Pfam" id="PF00999"/>
    </source>
</evidence>
<dbReference type="InterPro" id="IPR038770">
    <property type="entry name" value="Na+/solute_symporter_sf"/>
</dbReference>
<feature type="transmembrane region" description="Helical" evidence="9">
    <location>
        <begin position="423"/>
        <end position="442"/>
    </location>
</feature>
<feature type="signal peptide" evidence="10">
    <location>
        <begin position="1"/>
        <end position="22"/>
    </location>
</feature>
<dbReference type="Pfam" id="PF00999">
    <property type="entry name" value="Na_H_Exchanger"/>
    <property type="match status" value="1"/>
</dbReference>
<feature type="transmembrane region" description="Helical" evidence="9">
    <location>
        <begin position="509"/>
        <end position="528"/>
    </location>
</feature>
<feature type="domain" description="Cation/H+ exchanger transmembrane" evidence="11">
    <location>
        <begin position="163"/>
        <end position="529"/>
    </location>
</feature>
<reference evidence="12 13" key="1">
    <citation type="submission" date="2024-05" db="EMBL/GenBank/DDBJ databases">
        <title>Haplotype-resolved chromosome-level genome assembly of Huyou (Citrus changshanensis).</title>
        <authorList>
            <person name="Miao C."/>
            <person name="Chen W."/>
            <person name="Wu Y."/>
            <person name="Wang L."/>
            <person name="Zhao S."/>
            <person name="Grierson D."/>
            <person name="Xu C."/>
            <person name="Chen K."/>
        </authorList>
    </citation>
    <scope>NUCLEOTIDE SEQUENCE [LARGE SCALE GENOMIC DNA]</scope>
    <source>
        <strain evidence="12">01-14</strain>
        <tissue evidence="12">Leaf</tissue>
    </source>
</reference>
<comment type="caution">
    <text evidence="12">The sequence shown here is derived from an EMBL/GenBank/DDBJ whole genome shotgun (WGS) entry which is preliminary data.</text>
</comment>
<dbReference type="InterPro" id="IPR045158">
    <property type="entry name" value="KEA4/5/6-like"/>
</dbReference>
<evidence type="ECO:0000313" key="13">
    <source>
        <dbReference type="Proteomes" id="UP001428341"/>
    </source>
</evidence>
<feature type="chain" id="PRO_5043034020" description="Cation/H+ exchanger transmembrane domain-containing protein" evidence="10">
    <location>
        <begin position="23"/>
        <end position="578"/>
    </location>
</feature>
<dbReference type="PANTHER" id="PTHR16254:SF14">
    <property type="entry name" value="TRANSMEMBRANE AND COILED-COIL DOMAIN-CONTAINING PROTEIN 3"/>
    <property type="match status" value="1"/>
</dbReference>
<dbReference type="GO" id="GO:0016020">
    <property type="term" value="C:membrane"/>
    <property type="evidence" value="ECO:0007669"/>
    <property type="project" value="UniProtKB-SubCell"/>
</dbReference>
<feature type="transmembrane region" description="Helical" evidence="9">
    <location>
        <begin position="448"/>
        <end position="467"/>
    </location>
</feature>
<feature type="transmembrane region" description="Helical" evidence="9">
    <location>
        <begin position="205"/>
        <end position="222"/>
    </location>
</feature>
<evidence type="ECO:0000256" key="1">
    <source>
        <dbReference type="ARBA" id="ARBA00004141"/>
    </source>
</evidence>
<gene>
    <name evidence="12" type="ORF">WN944_001103</name>
</gene>
<evidence type="ECO:0000256" key="5">
    <source>
        <dbReference type="ARBA" id="ARBA00022729"/>
    </source>
</evidence>
<keyword evidence="4 9" id="KW-0812">Transmembrane</keyword>
<keyword evidence="6 9" id="KW-1133">Transmembrane helix</keyword>
<feature type="transmembrane region" description="Helical" evidence="9">
    <location>
        <begin position="155"/>
        <end position="174"/>
    </location>
</feature>
<keyword evidence="13" id="KW-1185">Reference proteome</keyword>
<keyword evidence="5 10" id="KW-0732">Signal</keyword>
<dbReference type="InterPro" id="IPR006153">
    <property type="entry name" value="Cation/H_exchanger_TM"/>
</dbReference>
<evidence type="ECO:0000256" key="9">
    <source>
        <dbReference type="SAM" id="Phobius"/>
    </source>
</evidence>
<sequence length="578" mass="62100">MRIFLTLFVIVSLLLCFASTESVTELDSEINATATATATTTELNNTGSKEDSFADMIDRALEKEFNESEQNEAADPGSFNNSVAGQQAVLETVARVKNKKNETKEEKSFQFHDVFNLDNENGAEDTPTLIDRKDNVFIISNPKSKYPVLQLDLRLISDLVVVIVSATCGGIAFACAGQPVITGYLLAGSVIGPGGFSFVSEMVQVETVAQFGVIFLLFALGLEFSTAKLRVVRAVAILGGLLQIFLFMCLCGIIASLCGGKPSEGVFVGVLLSMSSTAVVLKFLMERNSISALHGQVTIGTLILQDCAVGLLFALLPVLGGSSGVLQGVISMTKSLVTLITFLAILTILSRTCVPWCLKLMISLSSQTNELYQLASVAFCLLVAWCSDKLGLSLELGSFAAGVMISTTDLAQHTLEQVEPIRNFFAALFLASIGMLIHVHFLWNHVDILLAAVLLVIVVKTVVVATVIKGFRYSNKTSLLVGMSLAQIGEFAFVLLSRASNLHLVEGKLYLLLLGTTALSLVTTPLLFKLIPAVVNLGVLLRWFSPDSPIEIGYKGDSLRADSAKRITVMVQGSHHDS</sequence>
<feature type="transmembrane region" description="Helical" evidence="9">
    <location>
        <begin position="267"/>
        <end position="285"/>
    </location>
</feature>
<evidence type="ECO:0000256" key="2">
    <source>
        <dbReference type="ARBA" id="ARBA00022448"/>
    </source>
</evidence>
<proteinExistence type="predicted"/>
<dbReference type="Gene3D" id="1.20.1530.20">
    <property type="match status" value="1"/>
</dbReference>
<dbReference type="AlphaFoldDB" id="A0AAP0MGP0"/>
<dbReference type="Proteomes" id="UP001428341">
    <property type="component" value="Unassembled WGS sequence"/>
</dbReference>
<evidence type="ECO:0000256" key="6">
    <source>
        <dbReference type="ARBA" id="ARBA00022989"/>
    </source>
</evidence>
<keyword evidence="7" id="KW-0406">Ion transport</keyword>
<protein>
    <recommendedName>
        <fullName evidence="11">Cation/H+ exchanger transmembrane domain-containing protein</fullName>
    </recommendedName>
</protein>
<organism evidence="12 13">
    <name type="scientific">Citrus x changshan-huyou</name>
    <dbReference type="NCBI Taxonomy" id="2935761"/>
    <lineage>
        <taxon>Eukaryota</taxon>
        <taxon>Viridiplantae</taxon>
        <taxon>Streptophyta</taxon>
        <taxon>Embryophyta</taxon>
        <taxon>Tracheophyta</taxon>
        <taxon>Spermatophyta</taxon>
        <taxon>Magnoliopsida</taxon>
        <taxon>eudicotyledons</taxon>
        <taxon>Gunneridae</taxon>
        <taxon>Pentapetalae</taxon>
        <taxon>rosids</taxon>
        <taxon>malvids</taxon>
        <taxon>Sapindales</taxon>
        <taxon>Rutaceae</taxon>
        <taxon>Aurantioideae</taxon>
        <taxon>Citrus</taxon>
    </lineage>
</organism>
<name>A0AAP0MGP0_9ROSI</name>
<keyword evidence="8 9" id="KW-0472">Membrane</keyword>
<feature type="transmembrane region" description="Helical" evidence="9">
    <location>
        <begin position="234"/>
        <end position="255"/>
    </location>
</feature>
<dbReference type="PANTHER" id="PTHR16254">
    <property type="entry name" value="POTASSIUM/PROTON ANTIPORTER-RELATED"/>
    <property type="match status" value="1"/>
</dbReference>
<comment type="subcellular location">
    <subcellularLocation>
        <location evidence="1">Membrane</location>
        <topology evidence="1">Multi-pass membrane protein</topology>
    </subcellularLocation>
</comment>
<evidence type="ECO:0000256" key="7">
    <source>
        <dbReference type="ARBA" id="ARBA00023065"/>
    </source>
</evidence>
<evidence type="ECO:0000256" key="8">
    <source>
        <dbReference type="ARBA" id="ARBA00023136"/>
    </source>
</evidence>
<feature type="transmembrane region" description="Helical" evidence="9">
    <location>
        <begin position="479"/>
        <end position="497"/>
    </location>
</feature>